<dbReference type="Pfam" id="PF20160">
    <property type="entry name" value="C-JID"/>
    <property type="match status" value="1"/>
</dbReference>
<evidence type="ECO:0000256" key="2">
    <source>
        <dbReference type="ARBA" id="ARBA00022737"/>
    </source>
</evidence>
<dbReference type="PROSITE" id="PS50104">
    <property type="entry name" value="TIR"/>
    <property type="match status" value="1"/>
</dbReference>
<dbReference type="InterPro" id="IPR045344">
    <property type="entry name" value="C-JID"/>
</dbReference>
<evidence type="ECO:0000259" key="5">
    <source>
        <dbReference type="PROSITE" id="PS50104"/>
    </source>
</evidence>
<dbReference type="GO" id="GO:0007165">
    <property type="term" value="P:signal transduction"/>
    <property type="evidence" value="ECO:0007669"/>
    <property type="project" value="InterPro"/>
</dbReference>
<sequence>MASSSTAKESSASSSSFDSSGIKREYEVFLSFRGEDTRNNFTDHLYTALNHKGIYTFRDDEGLERGKEISSELLEAIERSRVSIIVLSKNYVSSTWCLEELAKIVECNDMEKQKVFPVFYKVNPSDIRKQMRDFKTAFDKHEEDYTENLEKVQRWRSALTKIGNLSGWHLQDRSEADVNHVLIENKGTYEVKGIMLDKSKQRITHLNGESFSNMRNLRLLEIRNVDLSRDIEYLSNELRFLKWPEYPLNSLPSNFQPHKLVELNLCRSHIRYLWKDIKAFERLKTIKLSYSHNLIETPDFTRVPNLEMLDLEGAEDCISLEDVSNALRGGTSPDFALHLFNCLKLHENLGQENNLAIMLLKQYLQQPVNLSSQFHIRLPGFDIPEWFSCKNDGNSVEIGLPPDWLNDDFMGIAMCGVFEPALENLDCIAGMRCTMSIMRNRYDFYFKIPSFTAVDSHHLWLAYISRVKFEYHTSSPPDDKPYGSDHVLVGGSTCIHAVFQIEYKKSTGDGDDGHDVNNGDSDSDGDVDNGDGFGIAYIKSTGDDDVDNGDGFGFAYIKSTGDGDDDNDDGRDGDDKKCKVIKCGIRLVYKQDTNYFQESSAAEGSIWIHQKDNCSTGCHLSGRNMSMPTKLEFHCNIRRDYSGWGLDVPYVARKDYTDSDEE</sequence>
<dbReference type="InterPro" id="IPR035897">
    <property type="entry name" value="Toll_tir_struct_dom_sf"/>
</dbReference>
<dbReference type="InterPro" id="IPR032675">
    <property type="entry name" value="LRR_dom_sf"/>
</dbReference>
<accession>A0AAD5NGQ5</accession>
<keyword evidence="2" id="KW-0677">Repeat</keyword>
<evidence type="ECO:0000256" key="4">
    <source>
        <dbReference type="SAM" id="MobiDB-lite"/>
    </source>
</evidence>
<reference evidence="6" key="2">
    <citation type="submission" date="2023-02" db="EMBL/GenBank/DDBJ databases">
        <authorList>
            <person name="Swenson N.G."/>
            <person name="Wegrzyn J.L."/>
            <person name="Mcevoy S.L."/>
        </authorList>
    </citation>
    <scope>NUCLEOTIDE SEQUENCE</scope>
    <source>
        <strain evidence="6">91603</strain>
        <tissue evidence="6">Leaf</tissue>
    </source>
</reference>
<evidence type="ECO:0000313" key="7">
    <source>
        <dbReference type="Proteomes" id="UP001064489"/>
    </source>
</evidence>
<reference evidence="6" key="1">
    <citation type="journal article" date="2022" name="Plant J.">
        <title>Strategies of tolerance reflected in two North American maple genomes.</title>
        <authorList>
            <person name="McEvoy S.L."/>
            <person name="Sezen U.U."/>
            <person name="Trouern-Trend A."/>
            <person name="McMahon S.M."/>
            <person name="Schaberg P.G."/>
            <person name="Yang J."/>
            <person name="Wegrzyn J.L."/>
            <person name="Swenson N.G."/>
        </authorList>
    </citation>
    <scope>NUCLEOTIDE SEQUENCE</scope>
    <source>
        <strain evidence="6">91603</strain>
    </source>
</reference>
<dbReference type="FunFam" id="3.40.50.10140:FF:000007">
    <property type="entry name" value="Disease resistance protein (TIR-NBS-LRR class)"/>
    <property type="match status" value="1"/>
</dbReference>
<dbReference type="InterPro" id="IPR044974">
    <property type="entry name" value="Disease_R_plants"/>
</dbReference>
<dbReference type="SMART" id="SM00255">
    <property type="entry name" value="TIR"/>
    <property type="match status" value="1"/>
</dbReference>
<gene>
    <name evidence="6" type="ORF">LWI28_005312</name>
</gene>
<dbReference type="SUPFAM" id="SSF52058">
    <property type="entry name" value="L domain-like"/>
    <property type="match status" value="1"/>
</dbReference>
<evidence type="ECO:0000256" key="1">
    <source>
        <dbReference type="ARBA" id="ARBA00022614"/>
    </source>
</evidence>
<dbReference type="SUPFAM" id="SSF52200">
    <property type="entry name" value="Toll/Interleukin receptor TIR domain"/>
    <property type="match status" value="1"/>
</dbReference>
<evidence type="ECO:0000313" key="6">
    <source>
        <dbReference type="EMBL" id="KAI9156378.1"/>
    </source>
</evidence>
<name>A0AAD5NGQ5_ACENE</name>
<protein>
    <recommendedName>
        <fullName evidence="5">TIR domain-containing protein</fullName>
    </recommendedName>
</protein>
<dbReference type="EMBL" id="JAJSOW010000107">
    <property type="protein sequence ID" value="KAI9156378.1"/>
    <property type="molecule type" value="Genomic_DNA"/>
</dbReference>
<dbReference type="Gene3D" id="3.80.10.10">
    <property type="entry name" value="Ribonuclease Inhibitor"/>
    <property type="match status" value="1"/>
</dbReference>
<comment type="caution">
    <text evidence="6">The sequence shown here is derived from an EMBL/GenBank/DDBJ whole genome shotgun (WGS) entry which is preliminary data.</text>
</comment>
<keyword evidence="1" id="KW-0433">Leucine-rich repeat</keyword>
<organism evidence="6 7">
    <name type="scientific">Acer negundo</name>
    <name type="common">Box elder</name>
    <dbReference type="NCBI Taxonomy" id="4023"/>
    <lineage>
        <taxon>Eukaryota</taxon>
        <taxon>Viridiplantae</taxon>
        <taxon>Streptophyta</taxon>
        <taxon>Embryophyta</taxon>
        <taxon>Tracheophyta</taxon>
        <taxon>Spermatophyta</taxon>
        <taxon>Magnoliopsida</taxon>
        <taxon>eudicotyledons</taxon>
        <taxon>Gunneridae</taxon>
        <taxon>Pentapetalae</taxon>
        <taxon>rosids</taxon>
        <taxon>malvids</taxon>
        <taxon>Sapindales</taxon>
        <taxon>Sapindaceae</taxon>
        <taxon>Hippocastanoideae</taxon>
        <taxon>Acereae</taxon>
        <taxon>Acer</taxon>
    </lineage>
</organism>
<dbReference type="AlphaFoldDB" id="A0AAD5NGQ5"/>
<keyword evidence="3" id="KW-0520">NAD</keyword>
<dbReference type="Pfam" id="PF01582">
    <property type="entry name" value="TIR"/>
    <property type="match status" value="1"/>
</dbReference>
<dbReference type="PANTHER" id="PTHR11017">
    <property type="entry name" value="LEUCINE-RICH REPEAT-CONTAINING PROTEIN"/>
    <property type="match status" value="1"/>
</dbReference>
<dbReference type="PANTHER" id="PTHR11017:SF559">
    <property type="entry name" value="DISEASE RESISTANCE PROTEIN CHL1"/>
    <property type="match status" value="1"/>
</dbReference>
<evidence type="ECO:0000256" key="3">
    <source>
        <dbReference type="ARBA" id="ARBA00023027"/>
    </source>
</evidence>
<dbReference type="Proteomes" id="UP001064489">
    <property type="component" value="Chromosome 12"/>
</dbReference>
<keyword evidence="7" id="KW-1185">Reference proteome</keyword>
<feature type="domain" description="TIR" evidence="5">
    <location>
        <begin position="24"/>
        <end position="182"/>
    </location>
</feature>
<proteinExistence type="predicted"/>
<dbReference type="Gene3D" id="3.40.50.10140">
    <property type="entry name" value="Toll/interleukin-1 receptor homology (TIR) domain"/>
    <property type="match status" value="1"/>
</dbReference>
<dbReference type="GO" id="GO:0006952">
    <property type="term" value="P:defense response"/>
    <property type="evidence" value="ECO:0007669"/>
    <property type="project" value="InterPro"/>
</dbReference>
<dbReference type="InterPro" id="IPR000157">
    <property type="entry name" value="TIR_dom"/>
</dbReference>
<feature type="region of interest" description="Disordered" evidence="4">
    <location>
        <begin position="509"/>
        <end position="528"/>
    </location>
</feature>